<organism evidence="1 2">
    <name type="scientific">Paenibacillus silvestris</name>
    <dbReference type="NCBI Taxonomy" id="2606219"/>
    <lineage>
        <taxon>Bacteria</taxon>
        <taxon>Bacillati</taxon>
        <taxon>Bacillota</taxon>
        <taxon>Bacilli</taxon>
        <taxon>Bacillales</taxon>
        <taxon>Paenibacillaceae</taxon>
        <taxon>Paenibacillus</taxon>
    </lineage>
</organism>
<gene>
    <name evidence="1" type="ORF">GQF01_13110</name>
</gene>
<dbReference type="RefSeq" id="WP_161407228.1">
    <property type="nucleotide sequence ID" value="NZ_WTUZ01000016.1"/>
</dbReference>
<reference evidence="1 2" key="1">
    <citation type="submission" date="2019-12" db="EMBL/GenBank/DDBJ databases">
        <title>Paenibacillus sp. nov. sp. isolated from soil.</title>
        <authorList>
            <person name="Kim J."/>
            <person name="Jeong S.E."/>
            <person name="Jung H.S."/>
            <person name="Jeon C.O."/>
        </authorList>
    </citation>
    <scope>NUCLEOTIDE SEQUENCE [LARGE SCALE GENOMIC DNA]</scope>
    <source>
        <strain evidence="1 2">5J-6</strain>
    </source>
</reference>
<sequence length="188" mass="21409">MISHGGEEKKLGVDEEITICNYDSDWLRWYTEEVSSLSSVFGPDVPIEHFGSTSVPGLAAKPIVDILVGISNFPHIPTSQAQGLEDLGYENLGTAGVPCRIYLRKRGSRSFNIAITQYKSELWRDNLILRDYLRNNHNEARQYSEHKLEAYQKGFRTLLAYSDHKSELVLELLNRAKRLPIRSVDEDV</sequence>
<dbReference type="InterPro" id="IPR007344">
    <property type="entry name" value="GrpB/CoaE"/>
</dbReference>
<keyword evidence="2" id="KW-1185">Reference proteome</keyword>
<dbReference type="Pfam" id="PF04229">
    <property type="entry name" value="GrpB"/>
    <property type="match status" value="1"/>
</dbReference>
<accession>A0A6L8V0K6</accession>
<dbReference type="EMBL" id="WTUZ01000016">
    <property type="protein sequence ID" value="MZQ83046.1"/>
    <property type="molecule type" value="Genomic_DNA"/>
</dbReference>
<name>A0A6L8V0K6_9BACL</name>
<dbReference type="PANTHER" id="PTHR34822">
    <property type="entry name" value="GRPB DOMAIN PROTEIN (AFU_ORTHOLOGUE AFUA_1G01530)"/>
    <property type="match status" value="1"/>
</dbReference>
<dbReference type="PANTHER" id="PTHR34822:SF1">
    <property type="entry name" value="GRPB FAMILY PROTEIN"/>
    <property type="match status" value="1"/>
</dbReference>
<evidence type="ECO:0000313" key="1">
    <source>
        <dbReference type="EMBL" id="MZQ83046.1"/>
    </source>
</evidence>
<protein>
    <submittedName>
        <fullName evidence="1">GrpB family protein</fullName>
    </submittedName>
</protein>
<dbReference type="Proteomes" id="UP000481087">
    <property type="component" value="Unassembled WGS sequence"/>
</dbReference>
<dbReference type="InterPro" id="IPR043519">
    <property type="entry name" value="NT_sf"/>
</dbReference>
<proteinExistence type="predicted"/>
<dbReference type="AlphaFoldDB" id="A0A6L8V0K6"/>
<dbReference type="Gene3D" id="3.30.460.10">
    <property type="entry name" value="Beta Polymerase, domain 2"/>
    <property type="match status" value="1"/>
</dbReference>
<comment type="caution">
    <text evidence="1">The sequence shown here is derived from an EMBL/GenBank/DDBJ whole genome shotgun (WGS) entry which is preliminary data.</text>
</comment>
<dbReference type="SUPFAM" id="SSF81301">
    <property type="entry name" value="Nucleotidyltransferase"/>
    <property type="match status" value="1"/>
</dbReference>
<evidence type="ECO:0000313" key="2">
    <source>
        <dbReference type="Proteomes" id="UP000481087"/>
    </source>
</evidence>